<evidence type="ECO:0000256" key="6">
    <source>
        <dbReference type="ARBA" id="ARBA00022833"/>
    </source>
</evidence>
<dbReference type="PANTHER" id="PTHR32205:SF4">
    <property type="entry name" value="ARCHAEMETZINCIN-1"/>
    <property type="match status" value="1"/>
</dbReference>
<reference evidence="9" key="2">
    <citation type="submission" date="2025-08" db="UniProtKB">
        <authorList>
            <consortium name="Ensembl"/>
        </authorList>
    </citation>
    <scope>IDENTIFICATION</scope>
</reference>
<dbReference type="Ensembl" id="ENSCJPT00005024283.1">
    <property type="protein sequence ID" value="ENSCJPP00005017425.1"/>
    <property type="gene ID" value="ENSCJPG00005014211.1"/>
</dbReference>
<dbReference type="PANTHER" id="PTHR32205">
    <property type="entry name" value="ARCHAEMETZINCIN-2-RELATED"/>
    <property type="match status" value="1"/>
</dbReference>
<keyword evidence="7" id="KW-0482">Metalloprotease</keyword>
<organism evidence="9 10">
    <name type="scientific">Coturnix japonica</name>
    <name type="common">Japanese quail</name>
    <name type="synonym">Coturnix coturnix japonica</name>
    <dbReference type="NCBI Taxonomy" id="93934"/>
    <lineage>
        <taxon>Eukaryota</taxon>
        <taxon>Metazoa</taxon>
        <taxon>Chordata</taxon>
        <taxon>Craniata</taxon>
        <taxon>Vertebrata</taxon>
        <taxon>Euteleostomi</taxon>
        <taxon>Archelosauria</taxon>
        <taxon>Archosauria</taxon>
        <taxon>Dinosauria</taxon>
        <taxon>Saurischia</taxon>
        <taxon>Theropoda</taxon>
        <taxon>Coelurosauria</taxon>
        <taxon>Aves</taxon>
        <taxon>Neognathae</taxon>
        <taxon>Galloanserae</taxon>
        <taxon>Galliformes</taxon>
        <taxon>Phasianidae</taxon>
        <taxon>Perdicinae</taxon>
        <taxon>Coturnix</taxon>
    </lineage>
</organism>
<name>A0A8C2TQJ9_COTJA</name>
<keyword evidence="6" id="KW-0862">Zinc</keyword>
<evidence type="ECO:0000256" key="8">
    <source>
        <dbReference type="ARBA" id="ARBA00024316"/>
    </source>
</evidence>
<reference evidence="9" key="1">
    <citation type="submission" date="2015-11" db="EMBL/GenBank/DDBJ databases">
        <authorList>
            <consortium name="International Coturnix japonica Genome Analysis Consortium"/>
            <person name="Warren W."/>
            <person name="Burt D.W."/>
            <person name="Antin P.B."/>
            <person name="Lanford R."/>
            <person name="Gros J."/>
            <person name="Wilson R.K."/>
        </authorList>
    </citation>
    <scope>NUCLEOTIDE SEQUENCE [LARGE SCALE GENOMIC DNA]</scope>
</reference>
<dbReference type="GeneTree" id="ENSGT00530000063996"/>
<protein>
    <submittedName>
        <fullName evidence="9">Archaelysin family metallopeptidase 1</fullName>
    </submittedName>
</protein>
<dbReference type="GO" id="GO:0046872">
    <property type="term" value="F:metal ion binding"/>
    <property type="evidence" value="ECO:0007669"/>
    <property type="project" value="UniProtKB-KW"/>
</dbReference>
<dbReference type="AlphaFoldDB" id="A0A8C2TQJ9"/>
<sequence>MKTFGPRALKDALISTNPALQELYAKAFSRAEKLFLSEAYNPQRTLFCTLLIRTAFDWLLSHPDAPEDFETFYHAMLRRKQSYCRKHIYLQPIGPAGPSLLDSLQSCVESFFLGLRVKCLPSIPISSIHCCYRHSQDSDRVQLHADGILNFLKNNKPMDALCVLGLTLLDLYPCETWSFTFSKFLPGQGGTGASCSSLNPLTKKEQLSDVSRESRERTLPFSAQEMVQCCKVTCHEICHLMGLGTCRWLQCIMQGALSLDEALLRPLEPCPICLRKLQHVVGFKLVERYRVRDRTTTGRAQPAHRRG</sequence>
<keyword evidence="3" id="KW-0645">Protease</keyword>
<comment type="function">
    <text evidence="8">Probable zinc metalloprotease.</text>
</comment>
<evidence type="ECO:0000256" key="7">
    <source>
        <dbReference type="ARBA" id="ARBA00023049"/>
    </source>
</evidence>
<keyword evidence="4" id="KW-0479">Metal-binding</keyword>
<dbReference type="CDD" id="cd11375">
    <property type="entry name" value="Peptidase_M54"/>
    <property type="match status" value="1"/>
</dbReference>
<dbReference type="GO" id="GO:0008237">
    <property type="term" value="F:metallopeptidase activity"/>
    <property type="evidence" value="ECO:0007669"/>
    <property type="project" value="UniProtKB-KW"/>
</dbReference>
<evidence type="ECO:0000256" key="2">
    <source>
        <dbReference type="ARBA" id="ARBA00006954"/>
    </source>
</evidence>
<keyword evidence="10" id="KW-1185">Reference proteome</keyword>
<evidence type="ECO:0000256" key="3">
    <source>
        <dbReference type="ARBA" id="ARBA00022670"/>
    </source>
</evidence>
<dbReference type="GO" id="GO:0006508">
    <property type="term" value="P:proteolysis"/>
    <property type="evidence" value="ECO:0007669"/>
    <property type="project" value="UniProtKB-KW"/>
</dbReference>
<dbReference type="Proteomes" id="UP000694412">
    <property type="component" value="Chromosome 14"/>
</dbReference>
<evidence type="ECO:0000313" key="9">
    <source>
        <dbReference type="Ensembl" id="ENSCJPP00005017425.1"/>
    </source>
</evidence>
<reference evidence="9" key="3">
    <citation type="submission" date="2025-09" db="UniProtKB">
        <authorList>
            <consortium name="Ensembl"/>
        </authorList>
    </citation>
    <scope>IDENTIFICATION</scope>
</reference>
<evidence type="ECO:0000256" key="5">
    <source>
        <dbReference type="ARBA" id="ARBA00022801"/>
    </source>
</evidence>
<proteinExistence type="inferred from homology"/>
<comment type="cofactor">
    <cofactor evidence="1">
        <name>Zn(2+)</name>
        <dbReference type="ChEBI" id="CHEBI:29105"/>
    </cofactor>
</comment>
<keyword evidence="5" id="KW-0378">Hydrolase</keyword>
<dbReference type="InterPro" id="IPR024079">
    <property type="entry name" value="MetalloPept_cat_dom_sf"/>
</dbReference>
<dbReference type="Gene3D" id="3.40.390.10">
    <property type="entry name" value="Collagenase (Catalytic Domain)"/>
    <property type="match status" value="1"/>
</dbReference>
<evidence type="ECO:0000313" key="10">
    <source>
        <dbReference type="Proteomes" id="UP000694412"/>
    </source>
</evidence>
<dbReference type="InterPro" id="IPR012962">
    <property type="entry name" value="Pept_M54_archaemetzincn"/>
</dbReference>
<comment type="similarity">
    <text evidence="2">Belongs to the peptidase M54 family.</text>
</comment>
<dbReference type="InterPro" id="IPR052009">
    <property type="entry name" value="Archaemetzincin"/>
</dbReference>
<evidence type="ECO:0000256" key="1">
    <source>
        <dbReference type="ARBA" id="ARBA00001947"/>
    </source>
</evidence>
<accession>A0A8C2TQJ9</accession>
<gene>
    <name evidence="9" type="primary">AMZ1</name>
</gene>
<evidence type="ECO:0000256" key="4">
    <source>
        <dbReference type="ARBA" id="ARBA00022723"/>
    </source>
</evidence>